<feature type="domain" description="C2H2-type" evidence="13">
    <location>
        <begin position="257"/>
        <end position="286"/>
    </location>
</feature>
<evidence type="ECO:0000313" key="14">
    <source>
        <dbReference type="EnsemblMetazoa" id="AFUN016192-PA"/>
    </source>
</evidence>
<feature type="domain" description="C2H2-type" evidence="13">
    <location>
        <begin position="371"/>
        <end position="398"/>
    </location>
</feature>
<dbReference type="GO" id="GO:0003690">
    <property type="term" value="F:double-stranded DNA binding"/>
    <property type="evidence" value="ECO:0007669"/>
    <property type="project" value="UniProtKB-ARBA"/>
</dbReference>
<feature type="compositionally biased region" description="Polar residues" evidence="12">
    <location>
        <begin position="71"/>
        <end position="97"/>
    </location>
</feature>
<evidence type="ECO:0000256" key="5">
    <source>
        <dbReference type="ARBA" id="ARBA00022771"/>
    </source>
</evidence>
<feature type="compositionally biased region" description="Basic and acidic residues" evidence="12">
    <location>
        <begin position="99"/>
        <end position="112"/>
    </location>
</feature>
<feature type="compositionally biased region" description="Basic and acidic residues" evidence="12">
    <location>
        <begin position="171"/>
        <end position="202"/>
    </location>
</feature>
<dbReference type="FunFam" id="3.30.160.60:FF:000870">
    <property type="entry name" value="zinc finger protein 197 isoform X1"/>
    <property type="match status" value="1"/>
</dbReference>
<proteinExistence type="inferred from homology"/>
<dbReference type="SUPFAM" id="SSF57667">
    <property type="entry name" value="beta-beta-alpha zinc fingers"/>
    <property type="match status" value="4"/>
</dbReference>
<comment type="subcellular location">
    <subcellularLocation>
        <location evidence="1">Nucleus</location>
    </subcellularLocation>
</comment>
<dbReference type="STRING" id="62324.A0A1I8JUR1"/>
<dbReference type="PANTHER" id="PTHR16515">
    <property type="entry name" value="PR DOMAIN ZINC FINGER PROTEIN"/>
    <property type="match status" value="1"/>
</dbReference>
<dbReference type="InterPro" id="IPR013087">
    <property type="entry name" value="Znf_C2H2_type"/>
</dbReference>
<dbReference type="SMART" id="SM00355">
    <property type="entry name" value="ZnF_C2H2"/>
    <property type="match status" value="7"/>
</dbReference>
<dbReference type="PROSITE" id="PS00028">
    <property type="entry name" value="ZINC_FINGER_C2H2_1"/>
    <property type="match status" value="7"/>
</dbReference>
<dbReference type="AlphaFoldDB" id="A0A1I8JUR1"/>
<dbReference type="InterPro" id="IPR012934">
    <property type="entry name" value="Znf_AD"/>
</dbReference>
<reference evidence="14" key="1">
    <citation type="submission" date="2020-05" db="UniProtKB">
        <authorList>
            <consortium name="EnsemblMetazoa"/>
        </authorList>
    </citation>
    <scope>IDENTIFICATION</scope>
    <source>
        <strain evidence="14">FUMOZ</strain>
    </source>
</reference>
<dbReference type="Pfam" id="PF00096">
    <property type="entry name" value="zf-C2H2"/>
    <property type="match status" value="3"/>
</dbReference>
<evidence type="ECO:0000256" key="11">
    <source>
        <dbReference type="PROSITE-ProRule" id="PRU00042"/>
    </source>
</evidence>
<feature type="compositionally biased region" description="Basic and acidic residues" evidence="12">
    <location>
        <begin position="210"/>
        <end position="219"/>
    </location>
</feature>
<dbReference type="InterPro" id="IPR036236">
    <property type="entry name" value="Znf_C2H2_sf"/>
</dbReference>
<feature type="domain" description="C2H2-type" evidence="13">
    <location>
        <begin position="399"/>
        <end position="422"/>
    </location>
</feature>
<dbReference type="FunFam" id="3.30.160.60:FF:002343">
    <property type="entry name" value="Zinc finger protein 33A"/>
    <property type="match status" value="1"/>
</dbReference>
<evidence type="ECO:0000256" key="9">
    <source>
        <dbReference type="ARBA" id="ARBA00023163"/>
    </source>
</evidence>
<evidence type="ECO:0000256" key="10">
    <source>
        <dbReference type="ARBA" id="ARBA00023242"/>
    </source>
</evidence>
<feature type="region of interest" description="Disordered" evidence="12">
    <location>
        <begin position="71"/>
        <end position="112"/>
    </location>
</feature>
<keyword evidence="10" id="KW-0539">Nucleus</keyword>
<dbReference type="FunFam" id="3.30.160.60:FF:001370">
    <property type="entry name" value="Zinc finger protein"/>
    <property type="match status" value="1"/>
</dbReference>
<keyword evidence="9" id="KW-0804">Transcription</keyword>
<evidence type="ECO:0000256" key="12">
    <source>
        <dbReference type="SAM" id="MobiDB-lite"/>
    </source>
</evidence>
<dbReference type="PROSITE" id="PS50157">
    <property type="entry name" value="ZINC_FINGER_C2H2_2"/>
    <property type="match status" value="7"/>
</dbReference>
<keyword evidence="5 11" id="KW-0863">Zinc-finger</keyword>
<evidence type="ECO:0000259" key="13">
    <source>
        <dbReference type="PROSITE" id="PS50157"/>
    </source>
</evidence>
<keyword evidence="6" id="KW-0862">Zinc</keyword>
<dbReference type="FunFam" id="3.30.160.60:FF:000072">
    <property type="entry name" value="zinc finger protein 143 isoform X1"/>
    <property type="match status" value="1"/>
</dbReference>
<protein>
    <recommendedName>
        <fullName evidence="13">C2H2-type domain-containing protein</fullName>
    </recommendedName>
</protein>
<dbReference type="SMART" id="SM00868">
    <property type="entry name" value="zf-AD"/>
    <property type="match status" value="1"/>
</dbReference>
<feature type="domain" description="C2H2-type" evidence="13">
    <location>
        <begin position="287"/>
        <end position="314"/>
    </location>
</feature>
<dbReference type="GO" id="GO:0006355">
    <property type="term" value="P:regulation of DNA-templated transcription"/>
    <property type="evidence" value="ECO:0007669"/>
    <property type="project" value="UniProtKB-ARBA"/>
</dbReference>
<keyword evidence="3" id="KW-0479">Metal-binding</keyword>
<evidence type="ECO:0000256" key="4">
    <source>
        <dbReference type="ARBA" id="ARBA00022737"/>
    </source>
</evidence>
<dbReference type="GO" id="GO:0008270">
    <property type="term" value="F:zinc ion binding"/>
    <property type="evidence" value="ECO:0007669"/>
    <property type="project" value="UniProtKB-KW"/>
</dbReference>
<feature type="region of interest" description="Disordered" evidence="12">
    <location>
        <begin position="169"/>
        <end position="220"/>
    </location>
</feature>
<dbReference type="Gene3D" id="3.30.160.60">
    <property type="entry name" value="Classic Zinc Finger"/>
    <property type="match status" value="6"/>
</dbReference>
<comment type="similarity">
    <text evidence="2">Belongs to the krueppel C2H2-type zinc-finger protein family.</text>
</comment>
<evidence type="ECO:0000256" key="1">
    <source>
        <dbReference type="ARBA" id="ARBA00004123"/>
    </source>
</evidence>
<evidence type="ECO:0000256" key="6">
    <source>
        <dbReference type="ARBA" id="ARBA00022833"/>
    </source>
</evidence>
<accession>A0A1I8JUR1</accession>
<dbReference type="EnsemblMetazoa" id="AFUN016192-RA">
    <property type="protein sequence ID" value="AFUN016192-PA"/>
    <property type="gene ID" value="AFUN016192"/>
</dbReference>
<feature type="domain" description="C2H2-type" evidence="13">
    <location>
        <begin position="315"/>
        <end position="342"/>
    </location>
</feature>
<keyword evidence="8" id="KW-0238">DNA-binding</keyword>
<feature type="domain" description="C2H2-type" evidence="13">
    <location>
        <begin position="343"/>
        <end position="370"/>
    </location>
</feature>
<dbReference type="PANTHER" id="PTHR16515:SF49">
    <property type="entry name" value="GASTRULA ZINC FINGER PROTEIN XLCGF49.1-LIKE-RELATED"/>
    <property type="match status" value="1"/>
</dbReference>
<keyword evidence="4" id="KW-0677">Repeat</keyword>
<sequence length="422" mass="48281">MQTCVSCSVKNNGMIAIYQHPNGLDQMFHTVTDIEVQSEDHLCVPCYDDMKIAHRFKQRCRQNVALRLTTQAQKSQQQPTSEQSVNSSTDVSTTCSEPASHEDRKDVHHNKENENETVAQQKLTHSAHNFKEEELIIDHENIHHDDVEVSDEIVEPEQDENENCTLASALEEEKKNDSDSRDVDAAKEEKSSSDTKHPHDEQPTTSCAQGKEESKRESLPRLPKVHSLMCEYCFKEFTHLTDKIEHTGTHQSEPKPFKCVHDGCGGAFKDRVGLRAHVRIHATVKRYGCRYCSMRFHTLGNRNAHERTHNGEKPFICPKCGKGFAEGGNLKNHIRFHNGERPYPCDMCGKSYRTHYSRSVHMRSHTNDRPFVCDDCGKGFYSSGKLTIHRRTHTGERPYECASCHAKFADTCGLRRHMIKRH</sequence>
<feature type="domain" description="C2H2-type" evidence="13">
    <location>
        <begin position="228"/>
        <end position="255"/>
    </location>
</feature>
<keyword evidence="7" id="KW-0805">Transcription regulation</keyword>
<name>A0A1I8JUR1_ANOFN</name>
<evidence type="ECO:0000256" key="3">
    <source>
        <dbReference type="ARBA" id="ARBA00022723"/>
    </source>
</evidence>
<dbReference type="VEuPathDB" id="VectorBase:AFUN2_003577"/>
<dbReference type="GO" id="GO:0005634">
    <property type="term" value="C:nucleus"/>
    <property type="evidence" value="ECO:0007669"/>
    <property type="project" value="UniProtKB-SubCell"/>
</dbReference>
<organism evidence="14">
    <name type="scientific">Anopheles funestus</name>
    <name type="common">African malaria mosquito</name>
    <dbReference type="NCBI Taxonomy" id="62324"/>
    <lineage>
        <taxon>Eukaryota</taxon>
        <taxon>Metazoa</taxon>
        <taxon>Ecdysozoa</taxon>
        <taxon>Arthropoda</taxon>
        <taxon>Hexapoda</taxon>
        <taxon>Insecta</taxon>
        <taxon>Pterygota</taxon>
        <taxon>Neoptera</taxon>
        <taxon>Endopterygota</taxon>
        <taxon>Diptera</taxon>
        <taxon>Nematocera</taxon>
        <taxon>Culicoidea</taxon>
        <taxon>Culicidae</taxon>
        <taxon>Anophelinae</taxon>
        <taxon>Anopheles</taxon>
    </lineage>
</organism>
<evidence type="ECO:0000256" key="8">
    <source>
        <dbReference type="ARBA" id="ARBA00023125"/>
    </source>
</evidence>
<evidence type="ECO:0000256" key="2">
    <source>
        <dbReference type="ARBA" id="ARBA00006991"/>
    </source>
</evidence>
<evidence type="ECO:0000256" key="7">
    <source>
        <dbReference type="ARBA" id="ARBA00023015"/>
    </source>
</evidence>
<dbReference type="VEuPathDB" id="VectorBase:AFUN016192"/>
<dbReference type="InterPro" id="IPR050331">
    <property type="entry name" value="Zinc_finger"/>
</dbReference>